<dbReference type="Proteomes" id="UP000321947">
    <property type="component" value="Unassembled WGS sequence"/>
</dbReference>
<sequence length="177" mass="20047">METINVVVNDNEQTYKQIDDDDDLAPKATMAPELGAADAPTADTIQMKQCVVLKPKRANIIGTKWIFKNKTDEKGHVIRNKARLVAQGYSQVEGVDFDETFAPVARLEAIRLLLSIYHLFVSLNCIRWMDVKSSFLNGYLNEEVYVAQPKGFIDPVYLEHVYKLNKVLYGLEQAPRA</sequence>
<dbReference type="OrthoDB" id="1749346at2759"/>
<dbReference type="Pfam" id="PF07727">
    <property type="entry name" value="RVT_2"/>
    <property type="match status" value="1"/>
</dbReference>
<evidence type="ECO:0000313" key="5">
    <source>
        <dbReference type="Proteomes" id="UP000321947"/>
    </source>
</evidence>
<protein>
    <submittedName>
        <fullName evidence="3">Gag-pol polyprotein</fullName>
    </submittedName>
</protein>
<proteinExistence type="predicted"/>
<dbReference type="EMBL" id="SSTE01016227">
    <property type="protein sequence ID" value="KAA0042018.1"/>
    <property type="molecule type" value="Genomic_DNA"/>
</dbReference>
<feature type="domain" description="Reverse transcriptase Ty1/copia-type" evidence="1">
    <location>
        <begin position="51"/>
        <end position="176"/>
    </location>
</feature>
<reference evidence="4 5" key="1">
    <citation type="submission" date="2019-08" db="EMBL/GenBank/DDBJ databases">
        <title>Draft genome sequences of two oriental melons (Cucumis melo L. var makuwa).</title>
        <authorList>
            <person name="Kwon S.-Y."/>
        </authorList>
    </citation>
    <scope>NUCLEOTIDE SEQUENCE [LARGE SCALE GENOMIC DNA]</scope>
    <source>
        <strain evidence="5">cv. Chang Bougi</strain>
        <strain evidence="4">cv. SW 3</strain>
        <tissue evidence="3">Leaf</tissue>
    </source>
</reference>
<dbReference type="AlphaFoldDB" id="A0A5D3D2I8"/>
<comment type="caution">
    <text evidence="3">The sequence shown here is derived from an EMBL/GenBank/DDBJ whole genome shotgun (WGS) entry which is preliminary data.</text>
</comment>
<organism evidence="3 5">
    <name type="scientific">Cucumis melo var. makuwa</name>
    <name type="common">Oriental melon</name>
    <dbReference type="NCBI Taxonomy" id="1194695"/>
    <lineage>
        <taxon>Eukaryota</taxon>
        <taxon>Viridiplantae</taxon>
        <taxon>Streptophyta</taxon>
        <taxon>Embryophyta</taxon>
        <taxon>Tracheophyta</taxon>
        <taxon>Spermatophyta</taxon>
        <taxon>Magnoliopsida</taxon>
        <taxon>eudicotyledons</taxon>
        <taxon>Gunneridae</taxon>
        <taxon>Pentapetalae</taxon>
        <taxon>rosids</taxon>
        <taxon>fabids</taxon>
        <taxon>Cucurbitales</taxon>
        <taxon>Cucurbitaceae</taxon>
        <taxon>Benincaseae</taxon>
        <taxon>Cucumis</taxon>
    </lineage>
</organism>
<evidence type="ECO:0000313" key="4">
    <source>
        <dbReference type="Proteomes" id="UP000321393"/>
    </source>
</evidence>
<evidence type="ECO:0000259" key="1">
    <source>
        <dbReference type="Pfam" id="PF07727"/>
    </source>
</evidence>
<accession>A0A5D3D2I8</accession>
<dbReference type="STRING" id="1194695.A0A5D3D2I8"/>
<dbReference type="InterPro" id="IPR013103">
    <property type="entry name" value="RVT_2"/>
</dbReference>
<evidence type="ECO:0000313" key="2">
    <source>
        <dbReference type="EMBL" id="KAA0042018.1"/>
    </source>
</evidence>
<dbReference type="EMBL" id="SSTD01007940">
    <property type="protein sequence ID" value="TYK17955.1"/>
    <property type="molecule type" value="Genomic_DNA"/>
</dbReference>
<evidence type="ECO:0000313" key="3">
    <source>
        <dbReference type="EMBL" id="TYK17955.1"/>
    </source>
</evidence>
<gene>
    <name evidence="3" type="ORF">E5676_scaffold306G002540</name>
    <name evidence="2" type="ORF">E6C27_scaffold67G004630</name>
</gene>
<name>A0A5D3D2I8_CUCMM</name>
<dbReference type="Proteomes" id="UP000321393">
    <property type="component" value="Unassembled WGS sequence"/>
</dbReference>